<feature type="transmembrane region" description="Helical" evidence="1">
    <location>
        <begin position="322"/>
        <end position="343"/>
    </location>
</feature>
<evidence type="ECO:0000256" key="1">
    <source>
        <dbReference type="SAM" id="Phobius"/>
    </source>
</evidence>
<comment type="caution">
    <text evidence="2">The sequence shown here is derived from an EMBL/GenBank/DDBJ whole genome shotgun (WGS) entry which is preliminary data.</text>
</comment>
<keyword evidence="1" id="KW-0472">Membrane</keyword>
<feature type="transmembrane region" description="Helical" evidence="1">
    <location>
        <begin position="110"/>
        <end position="129"/>
    </location>
</feature>
<reference evidence="2 3" key="1">
    <citation type="submission" date="2024-06" db="EMBL/GenBank/DDBJ databases">
        <title>Sorghum-associated microbial communities from plants grown in Nebraska, USA.</title>
        <authorList>
            <person name="Schachtman D."/>
        </authorList>
    </citation>
    <scope>NUCLEOTIDE SEQUENCE [LARGE SCALE GENOMIC DNA]</scope>
    <source>
        <strain evidence="2 3">1288</strain>
    </source>
</reference>
<protein>
    <submittedName>
        <fullName evidence="2">Membrane protein YkvI</fullName>
    </submittedName>
</protein>
<feature type="transmembrane region" description="Helical" evidence="1">
    <location>
        <begin position="33"/>
        <end position="58"/>
    </location>
</feature>
<organism evidence="2 3">
    <name type="scientific">Sporosarcina psychrophila</name>
    <name type="common">Bacillus psychrophilus</name>
    <dbReference type="NCBI Taxonomy" id="1476"/>
    <lineage>
        <taxon>Bacteria</taxon>
        <taxon>Bacillati</taxon>
        <taxon>Bacillota</taxon>
        <taxon>Bacilli</taxon>
        <taxon>Bacillales</taxon>
        <taxon>Caryophanaceae</taxon>
        <taxon>Sporosarcina</taxon>
    </lineage>
</organism>
<accession>A0ABV2K831</accession>
<keyword evidence="3" id="KW-1185">Reference proteome</keyword>
<dbReference type="EMBL" id="JBEPME010000003">
    <property type="protein sequence ID" value="MET3657237.1"/>
    <property type="molecule type" value="Genomic_DNA"/>
</dbReference>
<gene>
    <name evidence="2" type="ORF">ABIC55_002324</name>
</gene>
<feature type="transmembrane region" description="Helical" evidence="1">
    <location>
        <begin position="216"/>
        <end position="241"/>
    </location>
</feature>
<keyword evidence="1" id="KW-0812">Transmembrane</keyword>
<dbReference type="RefSeq" id="WP_338653788.1">
    <property type="nucleotide sequence ID" value="NZ_CP146246.1"/>
</dbReference>
<evidence type="ECO:0000313" key="3">
    <source>
        <dbReference type="Proteomes" id="UP001549104"/>
    </source>
</evidence>
<evidence type="ECO:0000313" key="2">
    <source>
        <dbReference type="EMBL" id="MET3657237.1"/>
    </source>
</evidence>
<keyword evidence="1" id="KW-1133">Transmembrane helix</keyword>
<feature type="transmembrane region" description="Helical" evidence="1">
    <location>
        <begin position="261"/>
        <end position="285"/>
    </location>
</feature>
<dbReference type="InterPro" id="IPR038728">
    <property type="entry name" value="YkvI-like"/>
</dbReference>
<feature type="transmembrane region" description="Helical" evidence="1">
    <location>
        <begin position="182"/>
        <end position="204"/>
    </location>
</feature>
<feature type="transmembrane region" description="Helical" evidence="1">
    <location>
        <begin position="297"/>
        <end position="316"/>
    </location>
</feature>
<feature type="transmembrane region" description="Helical" evidence="1">
    <location>
        <begin position="78"/>
        <end position="104"/>
    </location>
</feature>
<name>A0ABV2K831_SPOPS</name>
<dbReference type="PANTHER" id="PTHR37814:SF1">
    <property type="entry name" value="MEMBRANE PROTEIN"/>
    <property type="match status" value="1"/>
</dbReference>
<dbReference type="Proteomes" id="UP001549104">
    <property type="component" value="Unassembled WGS sequence"/>
</dbReference>
<dbReference type="PANTHER" id="PTHR37814">
    <property type="entry name" value="CONSERVED MEMBRANE PROTEIN"/>
    <property type="match status" value="1"/>
</dbReference>
<feature type="transmembrane region" description="Helical" evidence="1">
    <location>
        <begin position="136"/>
        <end position="162"/>
    </location>
</feature>
<proteinExistence type="predicted"/>
<sequence length="351" mass="37537">MKKVLKMGSAFIGIIVGAGFASGQEVLQFFTSFGLLGIVGAIISTAFFAYLGMVLTRLGSRMQTTSHKEVIYKISGRYLGIIVDYIIIITLFGVGVVMIAGAGANLNQQFGLPPFVGSLLMIVLVMLTVMLNVDKVVGIIGSITPFLILAVVLVSIYCLTTMDTSFAVLDPIAQGVKTTLPNWFISSINYVSFNIAVGASMTIVMGGTEKDEKIAAWGGFVGGLGLGILILLSHLAIFAKIETVGDAEMPMLAIINDVSPILGIFMAFILYGMIFNTAVGMFYSFGARFIQIGTKKFNVFVLITLIIGFGLSFVGFKELVAKLYPTIGYLGLFLVVALIYASFKLPAKVKS</sequence>